<name>A0A194Q7L9_PAPXU</name>
<feature type="region of interest" description="Disordered" evidence="1">
    <location>
        <begin position="1"/>
        <end position="20"/>
    </location>
</feature>
<sequence>MDPTAAALGPHSLCGHIEEPRTSNMVSDRYFTKTHKSYFRRGVRREARGVRREARGVAAACATSAQDRQADRSVAPPFRQGGRSPKRGLV</sequence>
<dbReference type="EMBL" id="KQ459579">
    <property type="protein sequence ID" value="KPI99400.1"/>
    <property type="molecule type" value="Genomic_DNA"/>
</dbReference>
<keyword evidence="3" id="KW-1185">Reference proteome</keyword>
<organism evidence="2 3">
    <name type="scientific">Papilio xuthus</name>
    <name type="common">Asian swallowtail butterfly</name>
    <dbReference type="NCBI Taxonomy" id="66420"/>
    <lineage>
        <taxon>Eukaryota</taxon>
        <taxon>Metazoa</taxon>
        <taxon>Ecdysozoa</taxon>
        <taxon>Arthropoda</taxon>
        <taxon>Hexapoda</taxon>
        <taxon>Insecta</taxon>
        <taxon>Pterygota</taxon>
        <taxon>Neoptera</taxon>
        <taxon>Endopterygota</taxon>
        <taxon>Lepidoptera</taxon>
        <taxon>Glossata</taxon>
        <taxon>Ditrysia</taxon>
        <taxon>Papilionoidea</taxon>
        <taxon>Papilionidae</taxon>
        <taxon>Papilioninae</taxon>
        <taxon>Papilio</taxon>
    </lineage>
</organism>
<evidence type="ECO:0000313" key="2">
    <source>
        <dbReference type="EMBL" id="KPI99400.1"/>
    </source>
</evidence>
<gene>
    <name evidence="2" type="ORF">RR46_03765</name>
</gene>
<reference evidence="2 3" key="1">
    <citation type="journal article" date="2015" name="Nat. Commun.">
        <title>Outbred genome sequencing and CRISPR/Cas9 gene editing in butterflies.</title>
        <authorList>
            <person name="Li X."/>
            <person name="Fan D."/>
            <person name="Zhang W."/>
            <person name="Liu G."/>
            <person name="Zhang L."/>
            <person name="Zhao L."/>
            <person name="Fang X."/>
            <person name="Chen L."/>
            <person name="Dong Y."/>
            <person name="Chen Y."/>
            <person name="Ding Y."/>
            <person name="Zhao R."/>
            <person name="Feng M."/>
            <person name="Zhu Y."/>
            <person name="Feng Y."/>
            <person name="Jiang X."/>
            <person name="Zhu D."/>
            <person name="Xiang H."/>
            <person name="Feng X."/>
            <person name="Li S."/>
            <person name="Wang J."/>
            <person name="Zhang G."/>
            <person name="Kronforst M.R."/>
            <person name="Wang W."/>
        </authorList>
    </citation>
    <scope>NUCLEOTIDE SEQUENCE [LARGE SCALE GENOMIC DNA]</scope>
    <source>
        <strain evidence="2">Ya'a_city_454_Px</strain>
        <tissue evidence="2">Whole body</tissue>
    </source>
</reference>
<protein>
    <submittedName>
        <fullName evidence="2">Uncharacterized protein</fullName>
    </submittedName>
</protein>
<evidence type="ECO:0000256" key="1">
    <source>
        <dbReference type="SAM" id="MobiDB-lite"/>
    </source>
</evidence>
<accession>A0A194Q7L9</accession>
<dbReference type="Proteomes" id="UP000053268">
    <property type="component" value="Unassembled WGS sequence"/>
</dbReference>
<proteinExistence type="predicted"/>
<evidence type="ECO:0000313" key="3">
    <source>
        <dbReference type="Proteomes" id="UP000053268"/>
    </source>
</evidence>
<feature type="region of interest" description="Disordered" evidence="1">
    <location>
        <begin position="60"/>
        <end position="90"/>
    </location>
</feature>
<dbReference type="AlphaFoldDB" id="A0A194Q7L9"/>